<sequence length="106" mass="12603">MMVAMMVDYSVDNGDHAYDGVEDDEWLMVVKRFYGFSHVSIRRRMVDYSVDNGDHAYDGVEDDEWLMVVKRFYGFSHVSIRIKQRSTIYRRERLAGDVIAIWRSRL</sequence>
<organism evidence="1 2">
    <name type="scientific">Cichorium intybus</name>
    <name type="common">Chicory</name>
    <dbReference type="NCBI Taxonomy" id="13427"/>
    <lineage>
        <taxon>Eukaryota</taxon>
        <taxon>Viridiplantae</taxon>
        <taxon>Streptophyta</taxon>
        <taxon>Embryophyta</taxon>
        <taxon>Tracheophyta</taxon>
        <taxon>Spermatophyta</taxon>
        <taxon>Magnoliopsida</taxon>
        <taxon>eudicotyledons</taxon>
        <taxon>Gunneridae</taxon>
        <taxon>Pentapetalae</taxon>
        <taxon>asterids</taxon>
        <taxon>campanulids</taxon>
        <taxon>Asterales</taxon>
        <taxon>Asteraceae</taxon>
        <taxon>Cichorioideae</taxon>
        <taxon>Cichorieae</taxon>
        <taxon>Cichoriinae</taxon>
        <taxon>Cichorium</taxon>
    </lineage>
</organism>
<name>A0ACB9BR53_CICIN</name>
<evidence type="ECO:0000313" key="1">
    <source>
        <dbReference type="EMBL" id="KAI3724418.1"/>
    </source>
</evidence>
<comment type="caution">
    <text evidence="1">The sequence shown here is derived from an EMBL/GenBank/DDBJ whole genome shotgun (WGS) entry which is preliminary data.</text>
</comment>
<proteinExistence type="predicted"/>
<reference evidence="2" key="1">
    <citation type="journal article" date="2022" name="Mol. Ecol. Resour.">
        <title>The genomes of chicory, endive, great burdock and yacon provide insights into Asteraceae palaeo-polyploidization history and plant inulin production.</title>
        <authorList>
            <person name="Fan W."/>
            <person name="Wang S."/>
            <person name="Wang H."/>
            <person name="Wang A."/>
            <person name="Jiang F."/>
            <person name="Liu H."/>
            <person name="Zhao H."/>
            <person name="Xu D."/>
            <person name="Zhang Y."/>
        </authorList>
    </citation>
    <scope>NUCLEOTIDE SEQUENCE [LARGE SCALE GENOMIC DNA]</scope>
    <source>
        <strain evidence="2">cv. Punajuju</strain>
    </source>
</reference>
<protein>
    <submittedName>
        <fullName evidence="1">Uncharacterized protein</fullName>
    </submittedName>
</protein>
<dbReference type="Proteomes" id="UP001055811">
    <property type="component" value="Linkage Group LG06"/>
</dbReference>
<reference evidence="1 2" key="2">
    <citation type="journal article" date="2022" name="Mol. Ecol. Resour.">
        <title>The genomes of chicory, endive, great burdock and yacon provide insights into Asteraceae paleo-polyploidization history and plant inulin production.</title>
        <authorList>
            <person name="Fan W."/>
            <person name="Wang S."/>
            <person name="Wang H."/>
            <person name="Wang A."/>
            <person name="Jiang F."/>
            <person name="Liu H."/>
            <person name="Zhao H."/>
            <person name="Xu D."/>
            <person name="Zhang Y."/>
        </authorList>
    </citation>
    <scope>NUCLEOTIDE SEQUENCE [LARGE SCALE GENOMIC DNA]</scope>
    <source>
        <strain evidence="2">cv. Punajuju</strain>
        <tissue evidence="1">Leaves</tissue>
    </source>
</reference>
<accession>A0ACB9BR53</accession>
<dbReference type="EMBL" id="CM042014">
    <property type="protein sequence ID" value="KAI3724418.1"/>
    <property type="molecule type" value="Genomic_DNA"/>
</dbReference>
<gene>
    <name evidence="1" type="ORF">L2E82_36193</name>
</gene>
<evidence type="ECO:0000313" key="2">
    <source>
        <dbReference type="Proteomes" id="UP001055811"/>
    </source>
</evidence>
<keyword evidence="2" id="KW-1185">Reference proteome</keyword>